<dbReference type="EMBL" id="HBUE01141610">
    <property type="protein sequence ID" value="CAG6501016.1"/>
    <property type="molecule type" value="Transcribed_RNA"/>
</dbReference>
<evidence type="ECO:0000313" key="1">
    <source>
        <dbReference type="EMBL" id="CAG6501016.1"/>
    </source>
</evidence>
<accession>A0A8D8CWP4</accession>
<dbReference type="EMBL" id="HBUE01141618">
    <property type="protein sequence ID" value="CAG6501019.1"/>
    <property type="molecule type" value="Transcribed_RNA"/>
</dbReference>
<dbReference type="AlphaFoldDB" id="A0A8D8CWP4"/>
<proteinExistence type="predicted"/>
<protein>
    <submittedName>
        <fullName evidence="1">(northern house mosquito) hypothetical protein</fullName>
    </submittedName>
</protein>
<name>A0A8D8CWP4_CULPI</name>
<sequence length="132" mass="14990">MRPHGSNETSTRIMTIIGKTFRRRRLLSWTAARKLLELEQQLNSKKGEDGGPGSSRVKDCNCTISIHRQERRYSDTDSKEGHVLAGTLGRTDEMLHYHSQKKKDQAEPVHVPRTLSQLISGNATRDSHDLIK</sequence>
<reference evidence="1" key="1">
    <citation type="submission" date="2021-05" db="EMBL/GenBank/DDBJ databases">
        <authorList>
            <person name="Alioto T."/>
            <person name="Alioto T."/>
            <person name="Gomez Garrido J."/>
        </authorList>
    </citation>
    <scope>NUCLEOTIDE SEQUENCE</scope>
</reference>
<organism evidence="1">
    <name type="scientific">Culex pipiens</name>
    <name type="common">House mosquito</name>
    <dbReference type="NCBI Taxonomy" id="7175"/>
    <lineage>
        <taxon>Eukaryota</taxon>
        <taxon>Metazoa</taxon>
        <taxon>Ecdysozoa</taxon>
        <taxon>Arthropoda</taxon>
        <taxon>Hexapoda</taxon>
        <taxon>Insecta</taxon>
        <taxon>Pterygota</taxon>
        <taxon>Neoptera</taxon>
        <taxon>Endopterygota</taxon>
        <taxon>Diptera</taxon>
        <taxon>Nematocera</taxon>
        <taxon>Culicoidea</taxon>
        <taxon>Culicidae</taxon>
        <taxon>Culicinae</taxon>
        <taxon>Culicini</taxon>
        <taxon>Culex</taxon>
        <taxon>Culex</taxon>
    </lineage>
</organism>